<dbReference type="EMBL" id="AKWE02000184">
    <property type="protein sequence ID" value="EMO56168.1"/>
    <property type="molecule type" value="Genomic_DNA"/>
</dbReference>
<protein>
    <submittedName>
        <fullName evidence="1">Uncharacterized protein</fullName>
    </submittedName>
</protein>
<dbReference type="Proteomes" id="UP000012149">
    <property type="component" value="Unassembled WGS sequence"/>
</dbReference>
<organism evidence="1 2">
    <name type="scientific">Leptospira santarosai str. CBC1416</name>
    <dbReference type="NCBI Taxonomy" id="1193059"/>
    <lineage>
        <taxon>Bacteria</taxon>
        <taxon>Pseudomonadati</taxon>
        <taxon>Spirochaetota</taxon>
        <taxon>Spirochaetia</taxon>
        <taxon>Leptospirales</taxon>
        <taxon>Leptospiraceae</taxon>
        <taxon>Leptospira</taxon>
    </lineage>
</organism>
<dbReference type="AlphaFoldDB" id="M6W2W3"/>
<gene>
    <name evidence="1" type="ORF">LEP1GSC161_2224</name>
</gene>
<accession>M6W2W3</accession>
<reference evidence="1 2" key="1">
    <citation type="submission" date="2013-01" db="EMBL/GenBank/DDBJ databases">
        <authorList>
            <person name="Harkins D.M."/>
            <person name="Durkin A.S."/>
            <person name="Brinkac L.M."/>
            <person name="Haft D.H."/>
            <person name="Selengut J.D."/>
            <person name="Sanka R."/>
            <person name="DePew J."/>
            <person name="Purushe J."/>
            <person name="Matthias M.A."/>
            <person name="Vinetz J.M."/>
            <person name="Sutton G.G."/>
            <person name="Nierman W.C."/>
            <person name="Fouts D.E."/>
        </authorList>
    </citation>
    <scope>NUCLEOTIDE SEQUENCE [LARGE SCALE GENOMIC DNA]</scope>
    <source>
        <strain evidence="1 2">CBC1416</strain>
    </source>
</reference>
<name>M6W2W3_9LEPT</name>
<comment type="caution">
    <text evidence="1">The sequence shown here is derived from an EMBL/GenBank/DDBJ whole genome shotgun (WGS) entry which is preliminary data.</text>
</comment>
<sequence length="51" mass="6137">MLIDFRPPVQIRAILEKSTDLDFLRFVPIVFRKNGLAPLYYKPFQKYFIFA</sequence>
<evidence type="ECO:0000313" key="2">
    <source>
        <dbReference type="Proteomes" id="UP000012149"/>
    </source>
</evidence>
<proteinExistence type="predicted"/>
<evidence type="ECO:0000313" key="1">
    <source>
        <dbReference type="EMBL" id="EMO56168.1"/>
    </source>
</evidence>